<dbReference type="Proteomes" id="UP000226031">
    <property type="component" value="Unassembled WGS sequence"/>
</dbReference>
<reference evidence="1 2" key="1">
    <citation type="submission" date="2017-10" db="EMBL/GenBank/DDBJ databases">
        <title>Comparative genomics in systemic dimorphic fungi from Ajellomycetaceae.</title>
        <authorList>
            <person name="Munoz J.F."/>
            <person name="Mcewen J.G."/>
            <person name="Clay O.K."/>
            <person name="Cuomo C.A."/>
        </authorList>
    </citation>
    <scope>NUCLEOTIDE SEQUENCE [LARGE SCALE GENOMIC DNA]</scope>
    <source>
        <strain evidence="1 2">UAMH4076</strain>
    </source>
</reference>
<keyword evidence="2" id="KW-1185">Reference proteome</keyword>
<dbReference type="SUPFAM" id="SSF52047">
    <property type="entry name" value="RNI-like"/>
    <property type="match status" value="1"/>
</dbReference>
<organism evidence="1 2">
    <name type="scientific">[Emmonsia] crescens</name>
    <dbReference type="NCBI Taxonomy" id="73230"/>
    <lineage>
        <taxon>Eukaryota</taxon>
        <taxon>Fungi</taxon>
        <taxon>Dikarya</taxon>
        <taxon>Ascomycota</taxon>
        <taxon>Pezizomycotina</taxon>
        <taxon>Eurotiomycetes</taxon>
        <taxon>Eurotiomycetidae</taxon>
        <taxon>Onygenales</taxon>
        <taxon>Ajellomycetaceae</taxon>
        <taxon>Emergomyces</taxon>
    </lineage>
</organism>
<name>A0A2B7ZKT0_9EURO</name>
<sequence length="324" mass="35784">MADLFNDVKPSNIRKRIPPGLGSRAGARDPHVEIDLTGKELTDDRFAAFVDNLIDCIQYRGEEHPNGIIRLTKLVVKGNALTVASVKKLGHVVALSSDCLTQLNISDNRISTWQAFLESLKGWYVLKKIDFAGNPLGGVGFDVFARVYVESDLDFIESLANEGSKYQVPTDVVVILSKAVDVISLAEEKKNRKPPDYFKVFGFQIDCQGGKPTGDSNYRRARGLQSVPYLVFSNSCITNACAFHLWTIILSHHQPDTLLEFLPPGKSVAPPEQTNPLNGIVYTLNEKLSALGTRLLELGNEFRIQTSDIDAEETESQGIDDEFG</sequence>
<dbReference type="InterPro" id="IPR032675">
    <property type="entry name" value="LRR_dom_sf"/>
</dbReference>
<evidence type="ECO:0000313" key="1">
    <source>
        <dbReference type="EMBL" id="PGH33778.1"/>
    </source>
</evidence>
<proteinExistence type="predicted"/>
<comment type="caution">
    <text evidence="1">The sequence shown here is derived from an EMBL/GenBank/DDBJ whole genome shotgun (WGS) entry which is preliminary data.</text>
</comment>
<dbReference type="VEuPathDB" id="FungiDB:EMCG_00666"/>
<accession>A0A2B7ZKT0</accession>
<dbReference type="EMBL" id="PDND01000055">
    <property type="protein sequence ID" value="PGH33778.1"/>
    <property type="molecule type" value="Genomic_DNA"/>
</dbReference>
<protein>
    <submittedName>
        <fullName evidence="1">Uncharacterized protein</fullName>
    </submittedName>
</protein>
<gene>
    <name evidence="1" type="ORF">GX50_03435</name>
</gene>
<dbReference type="AlphaFoldDB" id="A0A2B7ZKT0"/>
<evidence type="ECO:0000313" key="2">
    <source>
        <dbReference type="Proteomes" id="UP000226031"/>
    </source>
</evidence>
<dbReference type="Gene3D" id="3.80.10.10">
    <property type="entry name" value="Ribonuclease Inhibitor"/>
    <property type="match status" value="1"/>
</dbReference>